<keyword evidence="1 2" id="KW-0539">Nucleus</keyword>
<sequence length="76" mass="8707">MPGIIDADYWRTQEFRETMILQIEDVIEQSGMTVVRSGSELENHVFMKAKSKEDYMNMVLKIILHVQEMGTGTAGQ</sequence>
<keyword evidence="2" id="KW-0805">Transcription regulation</keyword>
<keyword evidence="2" id="KW-0804">Transcription</keyword>
<dbReference type="Proteomes" id="UP000037510">
    <property type="component" value="Unassembled WGS sequence"/>
</dbReference>
<dbReference type="AlphaFoldDB" id="A0A0L7LD41"/>
<evidence type="ECO:0000256" key="1">
    <source>
        <dbReference type="ARBA" id="ARBA00023242"/>
    </source>
</evidence>
<reference evidence="4 5" key="1">
    <citation type="journal article" date="2015" name="Genome Biol. Evol.">
        <title>The genome of winter moth (Operophtera brumata) provides a genomic perspective on sexual dimorphism and phenology.</title>
        <authorList>
            <person name="Derks M.F."/>
            <person name="Smit S."/>
            <person name="Salis L."/>
            <person name="Schijlen E."/>
            <person name="Bossers A."/>
            <person name="Mateman C."/>
            <person name="Pijl A.S."/>
            <person name="de Ridder D."/>
            <person name="Groenen M.A."/>
            <person name="Visser M.E."/>
            <person name="Megens H.J."/>
        </authorList>
    </citation>
    <scope>NUCLEOTIDE SEQUENCE [LARGE SCALE GENOMIC DNA]</scope>
    <source>
        <strain evidence="4">WM2013NL</strain>
        <tissue evidence="4">Head and thorax</tissue>
    </source>
</reference>
<dbReference type="STRING" id="104452.A0A0L7LD41"/>
<comment type="caution">
    <text evidence="4">The sequence shown here is derived from an EMBL/GenBank/DDBJ whole genome shotgun (WGS) entry which is preliminary data.</text>
</comment>
<accession>A0A0L7LD41</accession>
<proteinExistence type="inferred from homology"/>
<dbReference type="GO" id="GO:0003712">
    <property type="term" value="F:transcription coregulator activity"/>
    <property type="evidence" value="ECO:0007669"/>
    <property type="project" value="InterPro"/>
</dbReference>
<dbReference type="GO" id="GO:0005634">
    <property type="term" value="C:nucleus"/>
    <property type="evidence" value="ECO:0007669"/>
    <property type="project" value="UniProtKB-SubCell"/>
</dbReference>
<dbReference type="InterPro" id="IPR036529">
    <property type="entry name" value="KIX_dom_sf"/>
</dbReference>
<evidence type="ECO:0000313" key="5">
    <source>
        <dbReference type="Proteomes" id="UP000037510"/>
    </source>
</evidence>
<keyword evidence="2" id="KW-0010">Activator</keyword>
<comment type="function">
    <text evidence="2">Component of the Mediator complex, a coactivator involved in the regulated transcription of nearly all RNA polymerase II-dependent genes. Mediator functions as a bridge to convey information from gene-specific regulatory proteins to the basal RNA polymerase II transcription machinery. Mediator is recruited to promoters by direct interactions with regulatory proteins and serves as a scaffold for the assembly of a functional preinitiation complex with RNA polymerase II and the general transcription factors.</text>
</comment>
<dbReference type="GO" id="GO:0006355">
    <property type="term" value="P:regulation of DNA-templated transcription"/>
    <property type="evidence" value="ECO:0007669"/>
    <property type="project" value="InterPro"/>
</dbReference>
<dbReference type="Pfam" id="PF09606">
    <property type="entry name" value="Med15_N"/>
    <property type="match status" value="1"/>
</dbReference>
<dbReference type="InterPro" id="IPR019087">
    <property type="entry name" value="Med15_N"/>
</dbReference>
<evidence type="ECO:0000256" key="2">
    <source>
        <dbReference type="RuleBase" id="RU364148"/>
    </source>
</evidence>
<evidence type="ECO:0000259" key="3">
    <source>
        <dbReference type="Pfam" id="PF09606"/>
    </source>
</evidence>
<comment type="subcellular location">
    <subcellularLocation>
        <location evidence="2">Nucleus</location>
    </subcellularLocation>
</comment>
<keyword evidence="5" id="KW-1185">Reference proteome</keyword>
<gene>
    <name evidence="2" type="primary">MED15</name>
    <name evidence="4" type="ORF">OBRU01_11264</name>
</gene>
<organism evidence="4 5">
    <name type="scientific">Operophtera brumata</name>
    <name type="common">Winter moth</name>
    <name type="synonym">Phalaena brumata</name>
    <dbReference type="NCBI Taxonomy" id="104452"/>
    <lineage>
        <taxon>Eukaryota</taxon>
        <taxon>Metazoa</taxon>
        <taxon>Ecdysozoa</taxon>
        <taxon>Arthropoda</taxon>
        <taxon>Hexapoda</taxon>
        <taxon>Insecta</taxon>
        <taxon>Pterygota</taxon>
        <taxon>Neoptera</taxon>
        <taxon>Endopterygota</taxon>
        <taxon>Lepidoptera</taxon>
        <taxon>Glossata</taxon>
        <taxon>Ditrysia</taxon>
        <taxon>Geometroidea</taxon>
        <taxon>Geometridae</taxon>
        <taxon>Larentiinae</taxon>
        <taxon>Operophtera</taxon>
    </lineage>
</organism>
<dbReference type="Gene3D" id="1.10.246.20">
    <property type="entry name" value="Coactivator CBP, KIX domain"/>
    <property type="match status" value="1"/>
</dbReference>
<comment type="subunit">
    <text evidence="2">Component of the Mediator complex.</text>
</comment>
<protein>
    <recommendedName>
        <fullName evidence="2">Mediator of RNA polymerase II transcription subunit 15</fullName>
    </recommendedName>
    <alternativeName>
        <fullName evidence="2">Mediator complex subunit 15</fullName>
    </alternativeName>
</protein>
<evidence type="ECO:0000313" key="4">
    <source>
        <dbReference type="EMBL" id="KOB73116.1"/>
    </source>
</evidence>
<feature type="domain" description="Mediator of RNA polymerase II transcription subunit 15 N-terminal" evidence="3">
    <location>
        <begin position="7"/>
        <end position="73"/>
    </location>
</feature>
<dbReference type="EMBL" id="JTDY01001703">
    <property type="protein sequence ID" value="KOB73116.1"/>
    <property type="molecule type" value="Genomic_DNA"/>
</dbReference>
<comment type="similarity">
    <text evidence="2">Belongs to the Mediator complex subunit 15 family.</text>
</comment>
<name>A0A0L7LD41_OPEBR</name>